<evidence type="ECO:0000313" key="4">
    <source>
        <dbReference type="Proteomes" id="UP000559404"/>
    </source>
</evidence>
<dbReference type="PRINTS" id="PR00081">
    <property type="entry name" value="GDHRDH"/>
</dbReference>
<reference evidence="3 4" key="2">
    <citation type="submission" date="2020-08" db="EMBL/GenBank/DDBJ databases">
        <title>Stappia taiwanensis sp. nov., isolated from a coastal thermal spring.</title>
        <authorList>
            <person name="Kampfer P."/>
        </authorList>
    </citation>
    <scope>NUCLEOTIDE SEQUENCE [LARGE SCALE GENOMIC DNA]</scope>
    <source>
        <strain evidence="3 4">DSM 23284</strain>
    </source>
</reference>
<sequence length="269" mass="28367">MPSPSPSPSPSSPSRVSSDAPIALVTGAARRIGKAIARDLARQGFAVAVHAHRSGAEAEAVVSDIRAEGGKAEVVSADLTDPEAPARLIGEIGATLGPLRLLVNSASIFQNDDISTLSPDRYDAHFAIHARAPVFLASAFAAQVPVEGDALIVNIIDQRVWKLTPQFLSYTLSKSALWAATQTLAQGLAPRIRVNAIGPGPTLANIRQTQEDFERQAAAVPLGRGPDLDDFGRTISYLWATPSITGQMIALDGGQHLAWETPDVAGMRE</sequence>
<reference evidence="3 4" key="1">
    <citation type="submission" date="2020-07" db="EMBL/GenBank/DDBJ databases">
        <authorList>
            <person name="Li M."/>
        </authorList>
    </citation>
    <scope>NUCLEOTIDE SEQUENCE [LARGE SCALE GENOMIC DNA]</scope>
    <source>
        <strain evidence="3 4">DSM 23284</strain>
    </source>
</reference>
<evidence type="ECO:0000256" key="2">
    <source>
        <dbReference type="ARBA" id="ARBA00023002"/>
    </source>
</evidence>
<dbReference type="EMBL" id="JACEON010000004">
    <property type="protein sequence ID" value="MBA4611191.1"/>
    <property type="molecule type" value="Genomic_DNA"/>
</dbReference>
<name>A0A838XQ63_9HYPH</name>
<dbReference type="PANTHER" id="PTHR43639:SF1">
    <property type="entry name" value="SHORT-CHAIN DEHYDROGENASE_REDUCTASE FAMILY PROTEIN"/>
    <property type="match status" value="1"/>
</dbReference>
<dbReference type="PANTHER" id="PTHR43639">
    <property type="entry name" value="OXIDOREDUCTASE, SHORT-CHAIN DEHYDROGENASE/REDUCTASE FAMILY (AFU_ORTHOLOGUE AFUA_5G02870)"/>
    <property type="match status" value="1"/>
</dbReference>
<organism evidence="3 4">
    <name type="scientific">Stappia taiwanensis</name>
    <dbReference type="NCBI Taxonomy" id="992267"/>
    <lineage>
        <taxon>Bacteria</taxon>
        <taxon>Pseudomonadati</taxon>
        <taxon>Pseudomonadota</taxon>
        <taxon>Alphaproteobacteria</taxon>
        <taxon>Hyphomicrobiales</taxon>
        <taxon>Stappiaceae</taxon>
        <taxon>Stappia</taxon>
    </lineage>
</organism>
<keyword evidence="2" id="KW-0560">Oxidoreductase</keyword>
<dbReference type="GO" id="GO:0016491">
    <property type="term" value="F:oxidoreductase activity"/>
    <property type="evidence" value="ECO:0007669"/>
    <property type="project" value="UniProtKB-KW"/>
</dbReference>
<protein>
    <submittedName>
        <fullName evidence="3">SDR family oxidoreductase</fullName>
    </submittedName>
</protein>
<dbReference type="NCBIfam" id="NF006597">
    <property type="entry name" value="PRK09134.1"/>
    <property type="match status" value="1"/>
</dbReference>
<evidence type="ECO:0000256" key="1">
    <source>
        <dbReference type="ARBA" id="ARBA00006484"/>
    </source>
</evidence>
<dbReference type="InterPro" id="IPR002347">
    <property type="entry name" value="SDR_fam"/>
</dbReference>
<dbReference type="SUPFAM" id="SSF51735">
    <property type="entry name" value="NAD(P)-binding Rossmann-fold domains"/>
    <property type="match status" value="1"/>
</dbReference>
<dbReference type="InterPro" id="IPR036291">
    <property type="entry name" value="NAD(P)-bd_dom_sf"/>
</dbReference>
<gene>
    <name evidence="3" type="ORF">H1W37_05995</name>
</gene>
<comment type="caution">
    <text evidence="3">The sequence shown here is derived from an EMBL/GenBank/DDBJ whole genome shotgun (WGS) entry which is preliminary data.</text>
</comment>
<keyword evidence="4" id="KW-1185">Reference proteome</keyword>
<accession>A0A838XQ63</accession>
<dbReference type="Proteomes" id="UP000559404">
    <property type="component" value="Unassembled WGS sequence"/>
</dbReference>
<proteinExistence type="inferred from homology"/>
<dbReference type="Gene3D" id="3.40.50.720">
    <property type="entry name" value="NAD(P)-binding Rossmann-like Domain"/>
    <property type="match status" value="1"/>
</dbReference>
<dbReference type="Pfam" id="PF13561">
    <property type="entry name" value="adh_short_C2"/>
    <property type="match status" value="1"/>
</dbReference>
<comment type="similarity">
    <text evidence="1">Belongs to the short-chain dehydrogenases/reductases (SDR) family.</text>
</comment>
<dbReference type="AlphaFoldDB" id="A0A838XQ63"/>
<evidence type="ECO:0000313" key="3">
    <source>
        <dbReference type="EMBL" id="MBA4611191.1"/>
    </source>
</evidence>